<evidence type="ECO:0000256" key="1">
    <source>
        <dbReference type="SAM" id="MobiDB-lite"/>
    </source>
</evidence>
<dbReference type="EMBL" id="PDJQ01000001">
    <property type="protein sequence ID" value="PFG73619.1"/>
    <property type="molecule type" value="Genomic_DNA"/>
</dbReference>
<dbReference type="RefSeq" id="WP_098503066.1">
    <property type="nucleotide sequence ID" value="NZ_PDJQ01000001.1"/>
</dbReference>
<gene>
    <name evidence="2" type="ORF">A9A59_0821</name>
</gene>
<organism evidence="2 3">
    <name type="scientific">Tepidiforma thermophila (strain KCTC 52669 / CGMCC 1.13589 / G233)</name>
    <dbReference type="NCBI Taxonomy" id="2761530"/>
    <lineage>
        <taxon>Bacteria</taxon>
        <taxon>Bacillati</taxon>
        <taxon>Chloroflexota</taxon>
        <taxon>Tepidiformia</taxon>
        <taxon>Tepidiformales</taxon>
        <taxon>Tepidiformaceae</taxon>
        <taxon>Tepidiforma</taxon>
    </lineage>
</organism>
<accession>A0A2A9HFP3</accession>
<dbReference type="Proteomes" id="UP000223071">
    <property type="component" value="Unassembled WGS sequence"/>
</dbReference>
<comment type="caution">
    <text evidence="2">The sequence shown here is derived from an EMBL/GenBank/DDBJ whole genome shotgun (WGS) entry which is preliminary data.</text>
</comment>
<sequence length="93" mass="10274">MADAPAETAPALNRPPRKKRHPLSGAIYEELPGNRVRVTKGESWGIFDGFTTRHIEGPLTYADPHMIIWVGGKPVEGLGHRAERARGIEIVHD</sequence>
<dbReference type="AlphaFoldDB" id="A0A2A9HFP3"/>
<keyword evidence="3" id="KW-1185">Reference proteome</keyword>
<feature type="region of interest" description="Disordered" evidence="1">
    <location>
        <begin position="1"/>
        <end position="23"/>
    </location>
</feature>
<protein>
    <submittedName>
        <fullName evidence="2">Uncharacterized protein</fullName>
    </submittedName>
</protein>
<evidence type="ECO:0000313" key="3">
    <source>
        <dbReference type="Proteomes" id="UP000223071"/>
    </source>
</evidence>
<proteinExistence type="predicted"/>
<evidence type="ECO:0000313" key="2">
    <source>
        <dbReference type="EMBL" id="PFG73619.1"/>
    </source>
</evidence>
<name>A0A2A9HFP3_TEPT2</name>
<reference evidence="2 3" key="1">
    <citation type="submission" date="2017-09" db="EMBL/GenBank/DDBJ databases">
        <title>Sequencing the genomes of two abundant thermophiles in Great Basin hot springs: Thermocrinis jamiesonii and novel Chloroflexi Thermoflexus hugenholtzii.</title>
        <authorList>
            <person name="Hedlund B."/>
        </authorList>
    </citation>
    <scope>NUCLEOTIDE SEQUENCE [LARGE SCALE GENOMIC DNA]</scope>
    <source>
        <strain evidence="2 3">G233</strain>
    </source>
</reference>